<evidence type="ECO:0000313" key="1">
    <source>
        <dbReference type="EMBL" id="CAG8775669.1"/>
    </source>
</evidence>
<evidence type="ECO:0000313" key="2">
    <source>
        <dbReference type="Proteomes" id="UP000789525"/>
    </source>
</evidence>
<gene>
    <name evidence="1" type="ORF">ACOLOM_LOCUS14070</name>
</gene>
<proteinExistence type="predicted"/>
<sequence length="99" mass="11196">MQHVCSHPNENPAFRTTNPLYTLFQPQRQVDIVRSLVDIYEHEGYMPDGRSGLENGITQGGSNADMVVAETYIKNIDRNSKIDWSLAYEALIKDAEVDP</sequence>
<dbReference type="EMBL" id="CAJVPT010067914">
    <property type="protein sequence ID" value="CAG8775669.1"/>
    <property type="molecule type" value="Genomic_DNA"/>
</dbReference>
<reference evidence="1" key="1">
    <citation type="submission" date="2021-06" db="EMBL/GenBank/DDBJ databases">
        <authorList>
            <person name="Kallberg Y."/>
            <person name="Tangrot J."/>
            <person name="Rosling A."/>
        </authorList>
    </citation>
    <scope>NUCLEOTIDE SEQUENCE</scope>
    <source>
        <strain evidence="1">CL356</strain>
    </source>
</reference>
<organism evidence="1 2">
    <name type="scientific">Acaulospora colombiana</name>
    <dbReference type="NCBI Taxonomy" id="27376"/>
    <lineage>
        <taxon>Eukaryota</taxon>
        <taxon>Fungi</taxon>
        <taxon>Fungi incertae sedis</taxon>
        <taxon>Mucoromycota</taxon>
        <taxon>Glomeromycotina</taxon>
        <taxon>Glomeromycetes</taxon>
        <taxon>Diversisporales</taxon>
        <taxon>Acaulosporaceae</taxon>
        <taxon>Acaulospora</taxon>
    </lineage>
</organism>
<dbReference type="Proteomes" id="UP000789525">
    <property type="component" value="Unassembled WGS sequence"/>
</dbReference>
<name>A0ACA9R3H5_9GLOM</name>
<keyword evidence="2" id="KW-1185">Reference proteome</keyword>
<accession>A0ACA9R3H5</accession>
<protein>
    <submittedName>
        <fullName evidence="1">13126_t:CDS:1</fullName>
    </submittedName>
</protein>
<comment type="caution">
    <text evidence="1">The sequence shown here is derived from an EMBL/GenBank/DDBJ whole genome shotgun (WGS) entry which is preliminary data.</text>
</comment>
<feature type="non-terminal residue" evidence="1">
    <location>
        <position position="99"/>
    </location>
</feature>